<evidence type="ECO:0000259" key="14">
    <source>
        <dbReference type="Pfam" id="PF23192"/>
    </source>
</evidence>
<dbReference type="GO" id="GO:0030246">
    <property type="term" value="F:carbohydrate binding"/>
    <property type="evidence" value="ECO:0007669"/>
    <property type="project" value="InterPro"/>
</dbReference>
<dbReference type="Proteomes" id="UP001075354">
    <property type="component" value="Chromosome 1"/>
</dbReference>
<evidence type="ECO:0000259" key="16">
    <source>
        <dbReference type="Pfam" id="PF23194"/>
    </source>
</evidence>
<evidence type="ECO:0000256" key="6">
    <source>
        <dbReference type="ARBA" id="ARBA00023136"/>
    </source>
</evidence>
<dbReference type="InterPro" id="IPR051417">
    <property type="entry name" value="SDr/BOS_complex"/>
</dbReference>
<feature type="transmembrane region" description="Helical" evidence="8">
    <location>
        <begin position="1148"/>
        <end position="1166"/>
    </location>
</feature>
<feature type="region of interest" description="Disordered" evidence="7">
    <location>
        <begin position="1188"/>
        <end position="1235"/>
    </location>
</feature>
<dbReference type="InterPro" id="IPR056319">
    <property type="entry name" value="NOMO_7th"/>
</dbReference>
<evidence type="ECO:0000256" key="8">
    <source>
        <dbReference type="SAM" id="Phobius"/>
    </source>
</evidence>
<name>A0AAV7Y4C8_9NEOP</name>
<keyword evidence="3 9" id="KW-0732">Signal</keyword>
<dbReference type="Pfam" id="PF22902">
    <property type="entry name" value="NOMO1-like_9th"/>
    <property type="match status" value="1"/>
</dbReference>
<gene>
    <name evidence="17" type="ORF">ONE63_000386</name>
</gene>
<feature type="domain" description="NOMO second beta-sandwich" evidence="12">
    <location>
        <begin position="121"/>
        <end position="208"/>
    </location>
</feature>
<evidence type="ECO:0000259" key="15">
    <source>
        <dbReference type="Pfam" id="PF23193"/>
    </source>
</evidence>
<dbReference type="PANTHER" id="PTHR23303:SF14">
    <property type="entry name" value="BOS COMPLEX SUBUNIT NOMO1-RELATED"/>
    <property type="match status" value="1"/>
</dbReference>
<keyword evidence="4" id="KW-0256">Endoplasmic reticulum</keyword>
<feature type="domain" description="NOMO third transthyretin-like" evidence="15">
    <location>
        <begin position="215"/>
        <end position="326"/>
    </location>
</feature>
<evidence type="ECO:0000256" key="1">
    <source>
        <dbReference type="ARBA" id="ARBA00004115"/>
    </source>
</evidence>
<dbReference type="InterPro" id="IPR013784">
    <property type="entry name" value="Carb-bd-like_fold"/>
</dbReference>
<evidence type="ECO:0000259" key="10">
    <source>
        <dbReference type="Pfam" id="PF22898"/>
    </source>
</evidence>
<dbReference type="InterPro" id="IPR055073">
    <property type="entry name" value="NOMO1-like_9th"/>
</dbReference>
<evidence type="ECO:0000259" key="12">
    <source>
        <dbReference type="Pfam" id="PF22904"/>
    </source>
</evidence>
<feature type="domain" description="NOMO-like N-terminal beta-sandwich" evidence="10">
    <location>
        <begin position="35"/>
        <end position="119"/>
    </location>
</feature>
<dbReference type="Pfam" id="PF22898">
    <property type="entry name" value="NOMO1-like_1st"/>
    <property type="match status" value="1"/>
</dbReference>
<keyword evidence="6 8" id="KW-0472">Membrane</keyword>
<evidence type="ECO:0000256" key="7">
    <source>
        <dbReference type="SAM" id="MobiDB-lite"/>
    </source>
</evidence>
<reference evidence="17" key="1">
    <citation type="submission" date="2022-12" db="EMBL/GenBank/DDBJ databases">
        <title>Chromosome-level genome assembly of the bean flower thrips Megalurothrips usitatus.</title>
        <authorList>
            <person name="Ma L."/>
            <person name="Liu Q."/>
            <person name="Li H."/>
            <person name="Cai W."/>
        </authorList>
    </citation>
    <scope>NUCLEOTIDE SEQUENCE</scope>
    <source>
        <strain evidence="17">Cailab_2022a</strain>
    </source>
</reference>
<feature type="domain" description="NOMO C-terminal transthyretin-like" evidence="14">
    <location>
        <begin position="1037"/>
        <end position="1136"/>
    </location>
</feature>
<feature type="domain" description="NOMO-like ninth beta-sandwich" evidence="11">
    <location>
        <begin position="760"/>
        <end position="831"/>
    </location>
</feature>
<protein>
    <recommendedName>
        <fullName evidence="19">Nodal modulator 1</fullName>
    </recommendedName>
</protein>
<evidence type="ECO:0000313" key="17">
    <source>
        <dbReference type="EMBL" id="KAJ1531720.1"/>
    </source>
</evidence>
<evidence type="ECO:0000256" key="5">
    <source>
        <dbReference type="ARBA" id="ARBA00022989"/>
    </source>
</evidence>
<keyword evidence="2 8" id="KW-0812">Transmembrane</keyword>
<evidence type="ECO:0000256" key="3">
    <source>
        <dbReference type="ARBA" id="ARBA00022729"/>
    </source>
</evidence>
<feature type="chain" id="PRO_5043776152" description="Nodal modulator 1" evidence="9">
    <location>
        <begin position="29"/>
        <end position="1235"/>
    </location>
</feature>
<feature type="compositionally biased region" description="Basic and acidic residues" evidence="7">
    <location>
        <begin position="1196"/>
        <end position="1213"/>
    </location>
</feature>
<dbReference type="InterPro" id="IPR013783">
    <property type="entry name" value="Ig-like_fold"/>
</dbReference>
<keyword evidence="18" id="KW-1185">Reference proteome</keyword>
<comment type="caution">
    <text evidence="17">The sequence shown here is derived from an EMBL/GenBank/DDBJ whole genome shotgun (WGS) entry which is preliminary data.</text>
</comment>
<dbReference type="InterPro" id="IPR055075">
    <property type="entry name" value="NOMO-like_N"/>
</dbReference>
<feature type="signal peptide" evidence="9">
    <location>
        <begin position="1"/>
        <end position="28"/>
    </location>
</feature>
<dbReference type="Pfam" id="PF23192">
    <property type="entry name" value="NOMO_12th"/>
    <property type="match status" value="1"/>
</dbReference>
<comment type="subcellular location">
    <subcellularLocation>
        <location evidence="1">Endoplasmic reticulum membrane</location>
        <topology evidence="1">Single-pass type I membrane protein</topology>
    </subcellularLocation>
</comment>
<feature type="domain" description="NOMO fifth transthyretin-like" evidence="16">
    <location>
        <begin position="411"/>
        <end position="493"/>
    </location>
</feature>
<evidence type="ECO:0000259" key="11">
    <source>
        <dbReference type="Pfam" id="PF22902"/>
    </source>
</evidence>
<evidence type="ECO:0000256" key="2">
    <source>
        <dbReference type="ARBA" id="ARBA00022692"/>
    </source>
</evidence>
<dbReference type="Pfam" id="PF23193">
    <property type="entry name" value="NOMO_3rd"/>
    <property type="match status" value="1"/>
</dbReference>
<evidence type="ECO:0008006" key="19">
    <source>
        <dbReference type="Google" id="ProtNLM"/>
    </source>
</evidence>
<dbReference type="InterPro" id="IPR056189">
    <property type="entry name" value="NOMO_3rd"/>
</dbReference>
<dbReference type="Pfam" id="PF23194">
    <property type="entry name" value="NOMO_5th"/>
    <property type="match status" value="1"/>
</dbReference>
<dbReference type="SUPFAM" id="SSF49478">
    <property type="entry name" value="Cna protein B-type domain"/>
    <property type="match status" value="2"/>
</dbReference>
<evidence type="ECO:0000256" key="4">
    <source>
        <dbReference type="ARBA" id="ARBA00022824"/>
    </source>
</evidence>
<evidence type="ECO:0000256" key="9">
    <source>
        <dbReference type="SAM" id="SignalP"/>
    </source>
</evidence>
<proteinExistence type="predicted"/>
<keyword evidence="5 8" id="KW-1133">Transmembrane helix</keyword>
<dbReference type="Pfam" id="PF23141">
    <property type="entry name" value="Ig_NOMO"/>
    <property type="match status" value="1"/>
</dbReference>
<sequence length="1235" mass="135800">MKFPFRLHRILLAICIAIPGFLSSVVSAQDIVGCGGFVKSDIDISKAQVQVKLYTKQGSLKDQTECAPKNGYYFLPIYDKGSYVLKIEPPKGWTFHPKEVPLVFDGRTDPCSQNKDINFEFKGFTVFGRVSSVGGNAGPEGVLVRLLKDKKEIAQTVTVQDGDFEFPSILSGNYMVKASHPKWHVSSAEVPVSVSGGNGNIKPGSLFVSGYDVSGRVLSDGEPVHGVHFVLFQVGAAESSPVPEIPSCSKQNLQGFKPQSSGEKRFRLLCHVQSDSQGAFGFTRLPPGQYRVVPFYQGPKNLKFDLDPIAQDFLVSHGSVILPTDFQIKGFTVSGRVLFTPNGPGVPHAYVLVNNQVKTETDESGYYSLDTMQAGTYSIEAASDKLRFSSLNVKVSPSSAQLPDLVPWGFEVCGRITPPRLDDNRPRTVLLSSDKSAASVLDRAEADSAGLYCFHLKPGTYYASVQISQEEKAKGLQYAPLVREVKVLNQPINVGLDFSQLKARVHGKVTCLQSCSDISIRLEPLSPGIEGLSIRLNDDSSYEFKEVLLGNYHVQIIRDDWCWESSQHEIEVSAADVSVPSFKHVGYVINIQISHDSSIAYEFISNDPSSQTAKNKLNVKKGLSRMCVPLAGMYHVKPLGCHKFAEPTLVVCNTKDISKAIQFTAIGHTVVGYVESNKAVDDLIVRIEKDNGSLVELQGPLKAKQKNGKWQYEISIMALEAEDYKVVPQSAVMLFKPEQVVLSHHKDCADNVFGIEAFLGQVISGEITPALGGVSITVQETTQEPLGEQKIIAQTETDSKGQYRIGPLKPGVKYSISAEKEGYVMTGPDERNKITARKLAEIAAMVTDRADGTPLQGVLLSVSGGSYRRNSLTSPDGQLSFKSLSPGEYYLRPLLKEYRFDPPALQFEVKEGDTVNVKLEGDRVAWSAFGTVTSLSKEAEAGVLVEAVGVDREGHKCSHLQEEAATEITGQFRIKGLQPQCNYIVRVKPGAEANKHIYRATPDSLLLQAIENDVKNLRLIAFRPISKTEIVAVVRPVKETVEQLRSVRLRLCREETPDQPIHVVRLDSIVGAQGSRVHEYYPAGVVVHFPLIPADGTAYVLQLESSLSSSAYDFSNQAIHFRANDSYHYIPFSFEPIPRFIDQDMNQGSLLLLPIVILGLVSYYGTDNVLAWLRRLLQTFPVKKLTGDSYAGSDRMSSREKVSRDKNAYRDLDSPDNSDGATVEAIGKKKKTRKA</sequence>
<evidence type="ECO:0000259" key="13">
    <source>
        <dbReference type="Pfam" id="PF23141"/>
    </source>
</evidence>
<dbReference type="GO" id="GO:0005789">
    <property type="term" value="C:endoplasmic reticulum membrane"/>
    <property type="evidence" value="ECO:0007669"/>
    <property type="project" value="UniProtKB-SubCell"/>
</dbReference>
<dbReference type="EMBL" id="JAPTSV010000001">
    <property type="protein sequence ID" value="KAJ1531720.1"/>
    <property type="molecule type" value="Genomic_DNA"/>
</dbReference>
<evidence type="ECO:0000313" key="18">
    <source>
        <dbReference type="Proteomes" id="UP001075354"/>
    </source>
</evidence>
<feature type="domain" description="NOMO seventh transthyretin-like" evidence="13">
    <location>
        <begin position="589"/>
        <end position="656"/>
    </location>
</feature>
<accession>A0AAV7Y4C8</accession>
<dbReference type="PANTHER" id="PTHR23303">
    <property type="entry name" value="CARBOXYPEPTIDASE REGULATORY REGION-CONTAINING"/>
    <property type="match status" value="1"/>
</dbReference>
<organism evidence="17 18">
    <name type="scientific">Megalurothrips usitatus</name>
    <name type="common">bean blossom thrips</name>
    <dbReference type="NCBI Taxonomy" id="439358"/>
    <lineage>
        <taxon>Eukaryota</taxon>
        <taxon>Metazoa</taxon>
        <taxon>Ecdysozoa</taxon>
        <taxon>Arthropoda</taxon>
        <taxon>Hexapoda</taxon>
        <taxon>Insecta</taxon>
        <taxon>Pterygota</taxon>
        <taxon>Neoptera</taxon>
        <taxon>Paraneoptera</taxon>
        <taxon>Thysanoptera</taxon>
        <taxon>Terebrantia</taxon>
        <taxon>Thripoidea</taxon>
        <taxon>Thripidae</taxon>
        <taxon>Megalurothrips</taxon>
    </lineage>
</organism>
<dbReference type="InterPro" id="IPR056190">
    <property type="entry name" value="NOMO_5th"/>
</dbReference>
<dbReference type="Pfam" id="PF22904">
    <property type="entry name" value="NOMO1-like_2nd"/>
    <property type="match status" value="1"/>
</dbReference>
<dbReference type="InterPro" id="IPR056191">
    <property type="entry name" value="NOMO_12th"/>
</dbReference>
<dbReference type="InterPro" id="IPR055074">
    <property type="entry name" value="NOMO1-3_2nd"/>
</dbReference>
<dbReference type="AlphaFoldDB" id="A0AAV7Y4C8"/>
<dbReference type="Gene3D" id="2.60.40.10">
    <property type="entry name" value="Immunoglobulins"/>
    <property type="match status" value="1"/>
</dbReference>
<dbReference type="Gene3D" id="2.60.40.1120">
    <property type="entry name" value="Carboxypeptidase-like, regulatory domain"/>
    <property type="match status" value="3"/>
</dbReference>
<dbReference type="SUPFAM" id="SSF49452">
    <property type="entry name" value="Starch-binding domain-like"/>
    <property type="match status" value="2"/>
</dbReference>